<dbReference type="Proteomes" id="UP000272481">
    <property type="component" value="Unassembled WGS sequence"/>
</dbReference>
<organism evidence="3 4">
    <name type="scientific">Bhargavaea beijingensis</name>
    <dbReference type="NCBI Taxonomy" id="426756"/>
    <lineage>
        <taxon>Bacteria</taxon>
        <taxon>Bacillati</taxon>
        <taxon>Bacillota</taxon>
        <taxon>Bacilli</taxon>
        <taxon>Bacillales</taxon>
        <taxon>Caryophanaceae</taxon>
        <taxon>Bhargavaea</taxon>
    </lineage>
</organism>
<evidence type="ECO:0000313" key="4">
    <source>
        <dbReference type="Proteomes" id="UP000272481"/>
    </source>
</evidence>
<accession>A0ABX9ZEN6</accession>
<keyword evidence="1" id="KW-1133">Transmembrane helix</keyword>
<reference evidence="3 4" key="1">
    <citation type="submission" date="2018-12" db="EMBL/GenBank/DDBJ databases">
        <title>Comparitive functional genomics of dry heat resistant strains isolated from the viking spacecraft.</title>
        <authorList>
            <person name="Seuylemezian A."/>
            <person name="Vaishampayan P."/>
        </authorList>
    </citation>
    <scope>NUCLEOTIDE SEQUENCE [LARGE SCALE GENOMIC DNA]</scope>
    <source>
        <strain evidence="3 4">M6-11</strain>
    </source>
</reference>
<dbReference type="Gene3D" id="2.40.128.690">
    <property type="entry name" value="YycH protein, domain 3-like"/>
    <property type="match status" value="1"/>
</dbReference>
<dbReference type="EMBL" id="RWGW01000007">
    <property type="protein sequence ID" value="RSK34419.1"/>
    <property type="molecule type" value="Genomic_DNA"/>
</dbReference>
<name>A0ABX9ZEN6_9BACL</name>
<feature type="domain" description="Regulatory protein YycH-like" evidence="2">
    <location>
        <begin position="49"/>
        <end position="260"/>
    </location>
</feature>
<proteinExistence type="predicted"/>
<keyword evidence="1" id="KW-0472">Membrane</keyword>
<gene>
    <name evidence="3" type="ORF">EJA12_05670</name>
</gene>
<evidence type="ECO:0000256" key="1">
    <source>
        <dbReference type="SAM" id="Phobius"/>
    </source>
</evidence>
<dbReference type="InterPro" id="IPR018604">
    <property type="entry name" value="YycI-like"/>
</dbReference>
<dbReference type="Pfam" id="PF09648">
    <property type="entry name" value="YycI"/>
    <property type="match status" value="1"/>
</dbReference>
<keyword evidence="1" id="KW-0812">Transmembrane</keyword>
<comment type="caution">
    <text evidence="3">The sequence shown here is derived from an EMBL/GenBank/DDBJ whole genome shotgun (WGS) entry which is preliminary data.</text>
</comment>
<evidence type="ECO:0000259" key="2">
    <source>
        <dbReference type="Pfam" id="PF09648"/>
    </source>
</evidence>
<keyword evidence="4" id="KW-1185">Reference proteome</keyword>
<protein>
    <submittedName>
        <fullName evidence="3">Transcriptional regulator</fullName>
    </submittedName>
</protein>
<sequence length="277" mass="31521">MQEQEVAGVDWSKTKTIFIVVFAILNVFLFSLYMNRTNEYENYGVLGEASIEERLSGDDITYGELPETKEAYRISGELKPVSLMEIRELSGQALKVTEGHTLISELEEPAGLENSKGKLEFGEFLEKYVTNGKDYTLWEVDEEKRTATFFQNFDGNTIFYNENSTLTVHWNTDRKAIRYEQTMLHNLKEINEKKPLYSPLQAISALSRSGVIKPGAHVKDVELGYSPLVELTQTQVFVPTWHIHVELDDGTSADHFVNAVNGKILDKLSEPDTQEQE</sequence>
<evidence type="ECO:0000313" key="3">
    <source>
        <dbReference type="EMBL" id="RSK34419.1"/>
    </source>
</evidence>
<feature type="transmembrane region" description="Helical" evidence="1">
    <location>
        <begin position="16"/>
        <end position="34"/>
    </location>
</feature>